<evidence type="ECO:0000313" key="3">
    <source>
        <dbReference type="Proteomes" id="UP001366166"/>
    </source>
</evidence>
<gene>
    <name evidence="2" type="ORF">FAK_41830</name>
</gene>
<organism evidence="2 3">
    <name type="scientific">Desulfoferula mesophila</name>
    <dbReference type="NCBI Taxonomy" id="3058419"/>
    <lineage>
        <taxon>Bacteria</taxon>
        <taxon>Pseudomonadati</taxon>
        <taxon>Thermodesulfobacteriota</taxon>
        <taxon>Desulfarculia</taxon>
        <taxon>Desulfarculales</taxon>
        <taxon>Desulfarculaceae</taxon>
        <taxon>Desulfoferula</taxon>
    </lineage>
</organism>
<keyword evidence="1" id="KW-0472">Membrane</keyword>
<name>A0AAU9F4H8_9BACT</name>
<dbReference type="KEGG" id="dmp:FAK_41830"/>
<evidence type="ECO:0000256" key="1">
    <source>
        <dbReference type="SAM" id="Phobius"/>
    </source>
</evidence>
<keyword evidence="3" id="KW-1185">Reference proteome</keyword>
<dbReference type="AlphaFoldDB" id="A0AAU9F4H8"/>
<dbReference type="Proteomes" id="UP001366166">
    <property type="component" value="Chromosome"/>
</dbReference>
<reference evidence="3" key="1">
    <citation type="journal article" date="2023" name="Arch. Microbiol.">
        <title>Desulfoferula mesophilus gen. nov. sp. nov., a mesophilic sulfate-reducing bacterium isolated from a brackish lake sediment.</title>
        <authorList>
            <person name="Watanabe T."/>
            <person name="Yabe T."/>
            <person name="Tsuji J.M."/>
            <person name="Fukui M."/>
        </authorList>
    </citation>
    <scope>NUCLEOTIDE SEQUENCE [LARGE SCALE GENOMIC DNA]</scope>
    <source>
        <strain evidence="3">12FAK</strain>
    </source>
</reference>
<dbReference type="RefSeq" id="WP_338603926.1">
    <property type="nucleotide sequence ID" value="NZ_AP028679.1"/>
</dbReference>
<feature type="transmembrane region" description="Helical" evidence="1">
    <location>
        <begin position="12"/>
        <end position="36"/>
    </location>
</feature>
<keyword evidence="1" id="KW-0812">Transmembrane</keyword>
<protein>
    <submittedName>
        <fullName evidence="2">Uncharacterized protein</fullName>
    </submittedName>
</protein>
<evidence type="ECO:0000313" key="2">
    <source>
        <dbReference type="EMBL" id="BEQ17117.1"/>
    </source>
</evidence>
<keyword evidence="1" id="KW-1133">Transmembrane helix</keyword>
<proteinExistence type="predicted"/>
<sequence length="47" mass="5198">MLEFLQSLPSWALNAMAMAVGIILAVGIGLLFGRWLRKMSAKLPPRE</sequence>
<dbReference type="EMBL" id="AP028679">
    <property type="protein sequence ID" value="BEQ17117.1"/>
    <property type="molecule type" value="Genomic_DNA"/>
</dbReference>
<accession>A0AAU9F4H8</accession>